<dbReference type="GO" id="GO:0005886">
    <property type="term" value="C:plasma membrane"/>
    <property type="evidence" value="ECO:0007669"/>
    <property type="project" value="TreeGrafter"/>
</dbReference>
<evidence type="ECO:0000256" key="1">
    <source>
        <dbReference type="SAM" id="MobiDB-lite"/>
    </source>
</evidence>
<gene>
    <name evidence="3" type="ORF">hbim_00672</name>
</gene>
<dbReference type="RefSeq" id="WP_286213493.1">
    <property type="nucleotide sequence ID" value="NZ_AP027452.1"/>
</dbReference>
<dbReference type="Pfam" id="PF02698">
    <property type="entry name" value="DUF218"/>
    <property type="match status" value="1"/>
</dbReference>
<dbReference type="Gene3D" id="3.40.50.620">
    <property type="entry name" value="HUPs"/>
    <property type="match status" value="1"/>
</dbReference>
<protein>
    <recommendedName>
        <fullName evidence="2">DUF218 domain-containing protein</fullName>
    </recommendedName>
</protein>
<dbReference type="PANTHER" id="PTHR30336">
    <property type="entry name" value="INNER MEMBRANE PROTEIN, PROBABLE PERMEASE"/>
    <property type="match status" value="1"/>
</dbReference>
<evidence type="ECO:0000259" key="2">
    <source>
        <dbReference type="Pfam" id="PF02698"/>
    </source>
</evidence>
<accession>A0AAI8XLG3</accession>
<dbReference type="AlphaFoldDB" id="A0AAI8XLG3"/>
<proteinExistence type="predicted"/>
<feature type="domain" description="DUF218" evidence="2">
    <location>
        <begin position="89"/>
        <end position="211"/>
    </location>
</feature>
<reference evidence="3" key="1">
    <citation type="submission" date="2023-03" db="EMBL/GenBank/DDBJ databases">
        <title>Draft genome sequence of a Mycolicibacterium mageritense strain H4_3_1 isolated from a hybrid biological-inorganic system reactor.</title>
        <authorList>
            <person name="Feng X."/>
            <person name="Kazama D."/>
            <person name="Sato K."/>
            <person name="Kobayashi H."/>
        </authorList>
    </citation>
    <scope>NUCLEOTIDE SEQUENCE</scope>
    <source>
        <strain evidence="3">H4_3_1</strain>
    </source>
</reference>
<dbReference type="EMBL" id="AP027452">
    <property type="protein sequence ID" value="BDY26757.1"/>
    <property type="molecule type" value="Genomic_DNA"/>
</dbReference>
<feature type="region of interest" description="Disordered" evidence="1">
    <location>
        <begin position="1"/>
        <end position="21"/>
    </location>
</feature>
<dbReference type="InterPro" id="IPR014729">
    <property type="entry name" value="Rossmann-like_a/b/a_fold"/>
</dbReference>
<sequence length="233" mass="25941">MYLDARGRESAPSLSNSTRTSLQAPARNTFVELDAITREHNGAMGNWTRCIGVTVGAALAWCEWKTWRASRDALPVDGIDPGQVRDGEAVLVLGCPRPRLYRWRVRIALRSTEPSRARFVFSGGAVRSELSEAQMMADYAESLGVPAANIILEDQSRTTVENITNSIPLLADAPAIKIASNTFHARRARRILRDESPELAARLVRTRDYIPGEWGPLHLMMLVHEALRALVRR</sequence>
<organism evidence="3 4">
    <name type="scientific">Mycolicibacterium mageritense</name>
    <name type="common">Mycobacterium mageritense</name>
    <dbReference type="NCBI Taxonomy" id="53462"/>
    <lineage>
        <taxon>Bacteria</taxon>
        <taxon>Bacillati</taxon>
        <taxon>Actinomycetota</taxon>
        <taxon>Actinomycetes</taxon>
        <taxon>Mycobacteriales</taxon>
        <taxon>Mycobacteriaceae</taxon>
        <taxon>Mycolicibacterium</taxon>
    </lineage>
</organism>
<dbReference type="PANTHER" id="PTHR30336:SF20">
    <property type="entry name" value="DUF218 DOMAIN-CONTAINING PROTEIN"/>
    <property type="match status" value="1"/>
</dbReference>
<evidence type="ECO:0000313" key="4">
    <source>
        <dbReference type="Proteomes" id="UP001241092"/>
    </source>
</evidence>
<feature type="compositionally biased region" description="Polar residues" evidence="1">
    <location>
        <begin position="12"/>
        <end position="21"/>
    </location>
</feature>
<dbReference type="InterPro" id="IPR051599">
    <property type="entry name" value="Cell_Envelope_Assoc"/>
</dbReference>
<dbReference type="InterPro" id="IPR003848">
    <property type="entry name" value="DUF218"/>
</dbReference>
<dbReference type="Proteomes" id="UP001241092">
    <property type="component" value="Chromosome"/>
</dbReference>
<name>A0AAI8XLG3_MYCME</name>
<dbReference type="CDD" id="cd06259">
    <property type="entry name" value="YdcF-like"/>
    <property type="match status" value="1"/>
</dbReference>
<evidence type="ECO:0000313" key="3">
    <source>
        <dbReference type="EMBL" id="BDY26757.1"/>
    </source>
</evidence>